<dbReference type="InterPro" id="IPR036514">
    <property type="entry name" value="SGNH_hydro_sf"/>
</dbReference>
<comment type="caution">
    <text evidence="3">The sequence shown here is derived from an EMBL/GenBank/DDBJ whole genome shotgun (WGS) entry which is preliminary data.</text>
</comment>
<feature type="compositionally biased region" description="Low complexity" evidence="1">
    <location>
        <begin position="69"/>
        <end position="79"/>
    </location>
</feature>
<reference evidence="3 4" key="1">
    <citation type="submission" date="2020-01" db="EMBL/GenBank/DDBJ databases">
        <title>Insect and environment-associated Actinomycetes.</title>
        <authorList>
            <person name="Currrie C."/>
            <person name="Chevrette M."/>
            <person name="Carlson C."/>
            <person name="Stubbendieck R."/>
            <person name="Wendt-Pienkowski E."/>
        </authorList>
    </citation>
    <scope>NUCLEOTIDE SEQUENCE [LARGE SCALE GENOMIC DNA]</scope>
    <source>
        <strain evidence="3 4">SID7590</strain>
    </source>
</reference>
<dbReference type="Gene3D" id="3.40.50.1110">
    <property type="entry name" value="SGNH hydrolase"/>
    <property type="match status" value="1"/>
</dbReference>
<dbReference type="EMBL" id="JAAGMP010000309">
    <property type="protein sequence ID" value="NEC17850.1"/>
    <property type="molecule type" value="Genomic_DNA"/>
</dbReference>
<dbReference type="InterPro" id="IPR053140">
    <property type="entry name" value="GDSL_Rv0518-like"/>
</dbReference>
<evidence type="ECO:0000259" key="2">
    <source>
        <dbReference type="Pfam" id="PF13472"/>
    </source>
</evidence>
<dbReference type="Proteomes" id="UP000469670">
    <property type="component" value="Unassembled WGS sequence"/>
</dbReference>
<evidence type="ECO:0000313" key="4">
    <source>
        <dbReference type="Proteomes" id="UP000469670"/>
    </source>
</evidence>
<evidence type="ECO:0000313" key="3">
    <source>
        <dbReference type="EMBL" id="NEC17850.1"/>
    </source>
</evidence>
<organism evidence="3 4">
    <name type="scientific">Streptomyces parvus</name>
    <dbReference type="NCBI Taxonomy" id="66428"/>
    <lineage>
        <taxon>Bacteria</taxon>
        <taxon>Bacillati</taxon>
        <taxon>Actinomycetota</taxon>
        <taxon>Actinomycetes</taxon>
        <taxon>Kitasatosporales</taxon>
        <taxon>Streptomycetaceae</taxon>
        <taxon>Streptomyces</taxon>
    </lineage>
</organism>
<dbReference type="SUPFAM" id="SSF52266">
    <property type="entry name" value="SGNH hydrolase"/>
    <property type="match status" value="1"/>
</dbReference>
<feature type="compositionally biased region" description="Pro residues" evidence="1">
    <location>
        <begin position="283"/>
        <end position="292"/>
    </location>
</feature>
<dbReference type="PANTHER" id="PTHR43784">
    <property type="entry name" value="GDSL-LIKE LIPASE/ACYLHYDROLASE, PUTATIVE (AFU_ORTHOLOGUE AFUA_2G00820)-RELATED"/>
    <property type="match status" value="1"/>
</dbReference>
<feature type="region of interest" description="Disordered" evidence="1">
    <location>
        <begin position="1"/>
        <end position="128"/>
    </location>
</feature>
<dbReference type="AlphaFoldDB" id="A0A7K3RRM7"/>
<dbReference type="PANTHER" id="PTHR43784:SF2">
    <property type="entry name" value="GDSL-LIKE LIPASE_ACYLHYDROLASE, PUTATIVE (AFU_ORTHOLOGUE AFUA_2G00820)-RELATED"/>
    <property type="match status" value="1"/>
</dbReference>
<gene>
    <name evidence="3" type="ORF">G3I50_06175</name>
</gene>
<proteinExistence type="predicted"/>
<feature type="region of interest" description="Disordered" evidence="1">
    <location>
        <begin position="266"/>
        <end position="310"/>
    </location>
</feature>
<name>A0A7K3RRM7_9ACTN</name>
<protein>
    <recommendedName>
        <fullName evidence="2">SGNH hydrolase-type esterase domain-containing protein</fullName>
    </recommendedName>
</protein>
<feature type="domain" description="SGNH hydrolase-type esterase" evidence="2">
    <location>
        <begin position="148"/>
        <end position="275"/>
    </location>
</feature>
<dbReference type="InterPro" id="IPR013830">
    <property type="entry name" value="SGNH_hydro"/>
</dbReference>
<dbReference type="Pfam" id="PF13472">
    <property type="entry name" value="Lipase_GDSL_2"/>
    <property type="match status" value="1"/>
</dbReference>
<sequence>MHAAESRPPKKNNRRRRYDEARSPQPRSPRSSFRRPSQQLEQPRPRSRAPRTDRSGPGHGAPPCSGPSRAARTGGQRVAAGRRRPVPTPGGPRLDRRLHRADQAVQRVRHHTAANHRGDRRPARRWRPGLARHLTEADDRRVAGRRHRAVTRFTDKLAERIATDHRPPDVINAGISGNRILNDSPCYGGKATDRFRHDVLVRPGVRTVIIGLGGNDLAAPELDDPCMDSAAVVTAHQIISAHEELIRAARARGIKAVGATIPPMKGARFPACSERGERTRKPAPTPSPPPWTSTPSEPQRSSPHALLTGTARVGGNCINRKW</sequence>
<accession>A0A7K3RRM7</accession>
<feature type="compositionally biased region" description="Low complexity" evidence="1">
    <location>
        <begin position="23"/>
        <end position="39"/>
    </location>
</feature>
<evidence type="ECO:0000256" key="1">
    <source>
        <dbReference type="SAM" id="MobiDB-lite"/>
    </source>
</evidence>